<proteinExistence type="predicted"/>
<evidence type="ECO:0000313" key="2">
    <source>
        <dbReference type="Proteomes" id="UP000014974"/>
    </source>
</evidence>
<organism evidence="1 2">
    <name type="scientific">Cyclobacterium qasimii M12-11B</name>
    <dbReference type="NCBI Taxonomy" id="641524"/>
    <lineage>
        <taxon>Bacteria</taxon>
        <taxon>Pseudomonadati</taxon>
        <taxon>Bacteroidota</taxon>
        <taxon>Cytophagia</taxon>
        <taxon>Cytophagales</taxon>
        <taxon>Cyclobacteriaceae</taxon>
        <taxon>Cyclobacterium</taxon>
    </lineage>
</organism>
<evidence type="ECO:0000313" key="1">
    <source>
        <dbReference type="EMBL" id="EPR70893.1"/>
    </source>
</evidence>
<dbReference type="STRING" id="641524.ADICYQ_0889"/>
<protein>
    <submittedName>
        <fullName evidence="1">Uncharacterized protein</fullName>
    </submittedName>
</protein>
<sequence length="63" mass="7182">MLSESLSAVGKLELLQRLTKTIKKARSFNEKIFSVLSGDLHQKSLPKKLTRILVEAERSEQRT</sequence>
<accession>S7X459</accession>
<dbReference type="Proteomes" id="UP000014974">
    <property type="component" value="Unassembled WGS sequence"/>
</dbReference>
<comment type="caution">
    <text evidence="1">The sequence shown here is derived from an EMBL/GenBank/DDBJ whole genome shotgun (WGS) entry which is preliminary data.</text>
</comment>
<reference evidence="1 2" key="1">
    <citation type="journal article" date="2013" name="Genome Announc.">
        <title>Draft Genome Sequence of Cyclobacterium qasimii Strain M12-11BT, Isolated from Arctic Marine Sediment.</title>
        <authorList>
            <person name="Shivaji S."/>
            <person name="Ara S."/>
            <person name="Singh A."/>
            <person name="Kumar Pinnaka A."/>
        </authorList>
    </citation>
    <scope>NUCLEOTIDE SEQUENCE [LARGE SCALE GENOMIC DNA]</scope>
    <source>
        <strain evidence="1 2">M12-11B</strain>
    </source>
</reference>
<dbReference type="AlphaFoldDB" id="S7X459"/>
<gene>
    <name evidence="1" type="ORF">ADICYQ_0889</name>
</gene>
<name>S7X459_9BACT</name>
<dbReference type="EMBL" id="ATNM01000035">
    <property type="protein sequence ID" value="EPR70893.1"/>
    <property type="molecule type" value="Genomic_DNA"/>
</dbReference>